<gene>
    <name evidence="4" type="ORF">AAF454_03140</name>
</gene>
<organism evidence="4 5">
    <name type="scientific">Kurthia gibsonii</name>
    <dbReference type="NCBI Taxonomy" id="33946"/>
    <lineage>
        <taxon>Bacteria</taxon>
        <taxon>Bacillati</taxon>
        <taxon>Bacillota</taxon>
        <taxon>Bacilli</taxon>
        <taxon>Bacillales</taxon>
        <taxon>Caryophanaceae</taxon>
        <taxon>Kurthia</taxon>
    </lineage>
</organism>
<evidence type="ECO:0000313" key="4">
    <source>
        <dbReference type="EMBL" id="MEL5987419.1"/>
    </source>
</evidence>
<dbReference type="InterPro" id="IPR029052">
    <property type="entry name" value="Metallo-depent_PP-like"/>
</dbReference>
<comment type="cofactor">
    <cofactor evidence="2">
        <name>a divalent metal cation</name>
        <dbReference type="ChEBI" id="CHEBI:60240"/>
    </cofactor>
</comment>
<dbReference type="RefSeq" id="WP_342302666.1">
    <property type="nucleotide sequence ID" value="NZ_JBCEWA010000002.1"/>
</dbReference>
<dbReference type="Pfam" id="PF12850">
    <property type="entry name" value="Metallophos_2"/>
    <property type="match status" value="1"/>
</dbReference>
<evidence type="ECO:0000259" key="3">
    <source>
        <dbReference type="Pfam" id="PF12850"/>
    </source>
</evidence>
<dbReference type="SUPFAM" id="SSF56300">
    <property type="entry name" value="Metallo-dependent phosphatases"/>
    <property type="match status" value="1"/>
</dbReference>
<name>A0ABU9LJ56_9BACL</name>
<dbReference type="Gene3D" id="3.60.21.10">
    <property type="match status" value="1"/>
</dbReference>
<dbReference type="EC" id="3.1.4.-" evidence="2"/>
<dbReference type="InterPro" id="IPR000979">
    <property type="entry name" value="Phosphodiesterase_MJ0936/Vps29"/>
</dbReference>
<keyword evidence="2" id="KW-0479">Metal-binding</keyword>
<dbReference type="NCBIfam" id="TIGR00040">
    <property type="entry name" value="yfcE"/>
    <property type="match status" value="1"/>
</dbReference>
<sequence>MKVVVLSDTHSNAEIIEQVYEQEQGANAFFHCGDSELSYDDPHFHEMYRVKGNCDFDSDYVDELVVPIGERRIFMTHGHLYNIKMTLTPLDYKAQEVEADIVLFGHSHVLGAQQVGRTLFLNPGSLLLPRGGNPKSYATIEWEEDQDEFTVTFKTPDQQIISQHYFSIPKK</sequence>
<dbReference type="PANTHER" id="PTHR11124">
    <property type="entry name" value="VACUOLAR SORTING PROTEIN VPS29"/>
    <property type="match status" value="1"/>
</dbReference>
<dbReference type="Proteomes" id="UP001398420">
    <property type="component" value="Unassembled WGS sequence"/>
</dbReference>
<accession>A0ABU9LJ56</accession>
<comment type="similarity">
    <text evidence="1 2">Belongs to the metallophosphoesterase superfamily. YfcE family.</text>
</comment>
<proteinExistence type="inferred from homology"/>
<dbReference type="InterPro" id="IPR041802">
    <property type="entry name" value="MPP_YfcE"/>
</dbReference>
<keyword evidence="5" id="KW-1185">Reference proteome</keyword>
<dbReference type="CDD" id="cd00841">
    <property type="entry name" value="MPP_YfcE"/>
    <property type="match status" value="1"/>
</dbReference>
<dbReference type="InterPro" id="IPR024654">
    <property type="entry name" value="Calcineurin-like_PHP_lpxH"/>
</dbReference>
<evidence type="ECO:0000313" key="5">
    <source>
        <dbReference type="Proteomes" id="UP001398420"/>
    </source>
</evidence>
<comment type="caution">
    <text evidence="4">The sequence shown here is derived from an EMBL/GenBank/DDBJ whole genome shotgun (WGS) entry which is preliminary data.</text>
</comment>
<protein>
    <recommendedName>
        <fullName evidence="2">Phosphoesterase</fullName>
        <ecNumber evidence="2">3.1.4.-</ecNumber>
    </recommendedName>
</protein>
<reference evidence="4 5" key="1">
    <citation type="submission" date="2024-04" db="EMBL/GenBank/DDBJ databases">
        <authorList>
            <person name="Wu Y.S."/>
            <person name="Zhang L."/>
        </authorList>
    </citation>
    <scope>NUCLEOTIDE SEQUENCE [LARGE SCALE GENOMIC DNA]</scope>
    <source>
        <strain evidence="4 5">KG-01</strain>
    </source>
</reference>
<feature type="domain" description="Calcineurin-like phosphoesterase" evidence="3">
    <location>
        <begin position="1"/>
        <end position="144"/>
    </location>
</feature>
<evidence type="ECO:0000256" key="2">
    <source>
        <dbReference type="RuleBase" id="RU362039"/>
    </source>
</evidence>
<dbReference type="EMBL" id="JBCEWA010000002">
    <property type="protein sequence ID" value="MEL5987419.1"/>
    <property type="molecule type" value="Genomic_DNA"/>
</dbReference>
<evidence type="ECO:0000256" key="1">
    <source>
        <dbReference type="ARBA" id="ARBA00008950"/>
    </source>
</evidence>